<keyword evidence="3" id="KW-0540">Nuclease</keyword>
<dbReference type="GO" id="GO:0016787">
    <property type="term" value="F:hydrolase activity"/>
    <property type="evidence" value="ECO:0007669"/>
    <property type="project" value="UniProtKB-KW"/>
</dbReference>
<evidence type="ECO:0000256" key="6">
    <source>
        <dbReference type="ARBA" id="ARBA00022918"/>
    </source>
</evidence>
<accession>A0AAF0TMF5</accession>
<dbReference type="Proteomes" id="UP001234989">
    <property type="component" value="Chromosome 4"/>
</dbReference>
<dbReference type="InterPro" id="IPR041373">
    <property type="entry name" value="RT_RNaseH"/>
</dbReference>
<evidence type="ECO:0000256" key="4">
    <source>
        <dbReference type="ARBA" id="ARBA00022759"/>
    </source>
</evidence>
<dbReference type="GO" id="GO:0004519">
    <property type="term" value="F:endonuclease activity"/>
    <property type="evidence" value="ECO:0007669"/>
    <property type="project" value="UniProtKB-KW"/>
</dbReference>
<keyword evidence="6" id="KW-0695">RNA-directed DNA polymerase</keyword>
<dbReference type="Pfam" id="PF17917">
    <property type="entry name" value="RT_RNaseH"/>
    <property type="match status" value="1"/>
</dbReference>
<evidence type="ECO:0000313" key="9">
    <source>
        <dbReference type="Proteomes" id="UP001234989"/>
    </source>
</evidence>
<evidence type="ECO:0000256" key="1">
    <source>
        <dbReference type="ARBA" id="ARBA00022679"/>
    </source>
</evidence>
<feature type="domain" description="Reverse transcriptase RNase H-like" evidence="7">
    <location>
        <begin position="156"/>
        <end position="226"/>
    </location>
</feature>
<keyword evidence="5" id="KW-0378">Hydrolase</keyword>
<keyword evidence="9" id="KW-1185">Reference proteome</keyword>
<keyword evidence="4" id="KW-0255">Endonuclease</keyword>
<sequence length="262" mass="29585">MEREATQEPPQVLVESLTDKLTIVEFRAIFQVLAEVMKAQSKREVLVSANPNLGIVEIRVRDFTRMYPLEFHGSKIEEDPQEFIDEVFKIRHEQEGSLDVVTDMLNVFHLDACSMLDPGATLSFVMPYVAMKFDIPPDVLLDPFSISIPIEGPDGFVVYCDASRVGLGCVLMKNRKVIAQSSRQLKIHEKNYPTLDLEFGVVVFALKIWRNNFYGVRIDVFADMKKCVGNPMSIVPSEGLGVKENLSYDKVPVEIAAEKLRS</sequence>
<dbReference type="InterPro" id="IPR043502">
    <property type="entry name" value="DNA/RNA_pol_sf"/>
</dbReference>
<proteinExistence type="predicted"/>
<name>A0AAF0TMF5_SOLVR</name>
<keyword evidence="1" id="KW-0808">Transferase</keyword>
<dbReference type="SUPFAM" id="SSF56672">
    <property type="entry name" value="DNA/RNA polymerases"/>
    <property type="match status" value="1"/>
</dbReference>
<reference evidence="8" key="1">
    <citation type="submission" date="2023-08" db="EMBL/GenBank/DDBJ databases">
        <title>A de novo genome assembly of Solanum verrucosum Schlechtendal, a Mexican diploid species geographically isolated from the other diploid A-genome species in potato relatives.</title>
        <authorList>
            <person name="Hosaka K."/>
        </authorList>
    </citation>
    <scope>NUCLEOTIDE SEQUENCE</scope>
    <source>
        <tissue evidence="8">Young leaves</tissue>
    </source>
</reference>
<dbReference type="PANTHER" id="PTHR34072">
    <property type="entry name" value="ENZYMATIC POLYPROTEIN-RELATED"/>
    <property type="match status" value="1"/>
</dbReference>
<gene>
    <name evidence="8" type="ORF">MTR67_018486</name>
</gene>
<dbReference type="EMBL" id="CP133615">
    <property type="protein sequence ID" value="WMV25101.1"/>
    <property type="molecule type" value="Genomic_DNA"/>
</dbReference>
<organism evidence="8 9">
    <name type="scientific">Solanum verrucosum</name>
    <dbReference type="NCBI Taxonomy" id="315347"/>
    <lineage>
        <taxon>Eukaryota</taxon>
        <taxon>Viridiplantae</taxon>
        <taxon>Streptophyta</taxon>
        <taxon>Embryophyta</taxon>
        <taxon>Tracheophyta</taxon>
        <taxon>Spermatophyta</taxon>
        <taxon>Magnoliopsida</taxon>
        <taxon>eudicotyledons</taxon>
        <taxon>Gunneridae</taxon>
        <taxon>Pentapetalae</taxon>
        <taxon>asterids</taxon>
        <taxon>lamiids</taxon>
        <taxon>Solanales</taxon>
        <taxon>Solanaceae</taxon>
        <taxon>Solanoideae</taxon>
        <taxon>Solaneae</taxon>
        <taxon>Solanum</taxon>
    </lineage>
</organism>
<evidence type="ECO:0000256" key="2">
    <source>
        <dbReference type="ARBA" id="ARBA00022695"/>
    </source>
</evidence>
<dbReference type="AlphaFoldDB" id="A0AAF0TMF5"/>
<dbReference type="GO" id="GO:0003964">
    <property type="term" value="F:RNA-directed DNA polymerase activity"/>
    <property type="evidence" value="ECO:0007669"/>
    <property type="project" value="UniProtKB-KW"/>
</dbReference>
<evidence type="ECO:0000256" key="3">
    <source>
        <dbReference type="ARBA" id="ARBA00022722"/>
    </source>
</evidence>
<evidence type="ECO:0000256" key="5">
    <source>
        <dbReference type="ARBA" id="ARBA00022801"/>
    </source>
</evidence>
<dbReference type="PANTHER" id="PTHR34072:SF52">
    <property type="entry name" value="RIBONUCLEASE H"/>
    <property type="match status" value="1"/>
</dbReference>
<evidence type="ECO:0000313" key="8">
    <source>
        <dbReference type="EMBL" id="WMV25101.1"/>
    </source>
</evidence>
<protein>
    <recommendedName>
        <fullName evidence="7">Reverse transcriptase RNase H-like domain-containing protein</fullName>
    </recommendedName>
</protein>
<evidence type="ECO:0000259" key="7">
    <source>
        <dbReference type="Pfam" id="PF17917"/>
    </source>
</evidence>
<keyword evidence="2" id="KW-0548">Nucleotidyltransferase</keyword>